<dbReference type="PROSITE" id="PS50088">
    <property type="entry name" value="ANK_REPEAT"/>
    <property type="match status" value="1"/>
</dbReference>
<dbReference type="EMBL" id="JAVDQH010000006">
    <property type="protein sequence ID" value="MDR6244020.1"/>
    <property type="molecule type" value="Genomic_DNA"/>
</dbReference>
<dbReference type="PROSITE" id="PS50297">
    <property type="entry name" value="ANK_REP_REGION"/>
    <property type="match status" value="1"/>
</dbReference>
<accession>A0ABU1IXN8</accession>
<gene>
    <name evidence="5" type="ORF">JOC58_001913</name>
</gene>
<dbReference type="InterPro" id="IPR036770">
    <property type="entry name" value="Ankyrin_rpt-contain_sf"/>
</dbReference>
<evidence type="ECO:0000259" key="4">
    <source>
        <dbReference type="Pfam" id="PF14096"/>
    </source>
</evidence>
<dbReference type="InterPro" id="IPR002110">
    <property type="entry name" value="Ankyrin_rpt"/>
</dbReference>
<sequence>MNWKELCRSGTLEQLQLALQQSDVNERDERGRTPLMLCITNKRPVDQLAMLIEHGADLEAKDKLGETALFKSVKFKQYAGLQLLVEAGAELDHAQGLPHTAWYEAHRRGDITAAELLGNTPGAIRLQLTDEEQAIVDQVIYEESVEAACEVIRHIQTAAVLHAVVQNYNWDDSYEPMQTVAQHPLCQWVTHYLMFELLEGEYWLGMEQEEIDNRLDGRHWYELAVLLKQKLNH</sequence>
<reference evidence="5 6" key="1">
    <citation type="submission" date="2023-07" db="EMBL/GenBank/DDBJ databases">
        <title>Genomic Encyclopedia of Type Strains, Phase IV (KMG-IV): sequencing the most valuable type-strain genomes for metagenomic binning, comparative biology and taxonomic classification.</title>
        <authorList>
            <person name="Goeker M."/>
        </authorList>
    </citation>
    <scope>NUCLEOTIDE SEQUENCE [LARGE SCALE GENOMIC DNA]</scope>
    <source>
        <strain evidence="5 6">DSM 22170</strain>
    </source>
</reference>
<dbReference type="Pfam" id="PF14096">
    <property type="entry name" value="DUF4274"/>
    <property type="match status" value="1"/>
</dbReference>
<feature type="repeat" description="ANK" evidence="3">
    <location>
        <begin position="30"/>
        <end position="63"/>
    </location>
</feature>
<evidence type="ECO:0000256" key="2">
    <source>
        <dbReference type="ARBA" id="ARBA00023043"/>
    </source>
</evidence>
<dbReference type="Pfam" id="PF12796">
    <property type="entry name" value="Ank_2"/>
    <property type="match status" value="1"/>
</dbReference>
<dbReference type="InterPro" id="IPR025369">
    <property type="entry name" value="DUF4274"/>
</dbReference>
<keyword evidence="2 3" id="KW-0040">ANK repeat</keyword>
<dbReference type="SUPFAM" id="SSF48403">
    <property type="entry name" value="Ankyrin repeat"/>
    <property type="match status" value="1"/>
</dbReference>
<evidence type="ECO:0000256" key="1">
    <source>
        <dbReference type="ARBA" id="ARBA00022737"/>
    </source>
</evidence>
<dbReference type="InterPro" id="IPR050776">
    <property type="entry name" value="Ank_Repeat/CDKN_Inhibitor"/>
</dbReference>
<keyword evidence="6" id="KW-1185">Reference proteome</keyword>
<organism evidence="5 6">
    <name type="scientific">Paenibacillus hunanensis</name>
    <dbReference type="NCBI Taxonomy" id="539262"/>
    <lineage>
        <taxon>Bacteria</taxon>
        <taxon>Bacillati</taxon>
        <taxon>Bacillota</taxon>
        <taxon>Bacilli</taxon>
        <taxon>Bacillales</taxon>
        <taxon>Paenibacillaceae</taxon>
        <taxon>Paenibacillus</taxon>
    </lineage>
</organism>
<dbReference type="PANTHER" id="PTHR24201">
    <property type="entry name" value="ANK_REP_REGION DOMAIN-CONTAINING PROTEIN"/>
    <property type="match status" value="1"/>
</dbReference>
<proteinExistence type="predicted"/>
<dbReference type="RefSeq" id="WP_188775848.1">
    <property type="nucleotide sequence ID" value="NZ_BMMB01000005.1"/>
</dbReference>
<dbReference type="Gene3D" id="1.25.40.20">
    <property type="entry name" value="Ankyrin repeat-containing domain"/>
    <property type="match status" value="1"/>
</dbReference>
<protein>
    <recommendedName>
        <fullName evidence="4">DUF4274 domain-containing protein</fullName>
    </recommendedName>
</protein>
<evidence type="ECO:0000313" key="6">
    <source>
        <dbReference type="Proteomes" id="UP001185028"/>
    </source>
</evidence>
<feature type="domain" description="DUF4274" evidence="4">
    <location>
        <begin position="157"/>
        <end position="231"/>
    </location>
</feature>
<name>A0ABU1IXN8_9BACL</name>
<comment type="caution">
    <text evidence="5">The sequence shown here is derived from an EMBL/GenBank/DDBJ whole genome shotgun (WGS) entry which is preliminary data.</text>
</comment>
<dbReference type="SMART" id="SM00248">
    <property type="entry name" value="ANK"/>
    <property type="match status" value="2"/>
</dbReference>
<keyword evidence="1" id="KW-0677">Repeat</keyword>
<evidence type="ECO:0000256" key="3">
    <source>
        <dbReference type="PROSITE-ProRule" id="PRU00023"/>
    </source>
</evidence>
<dbReference type="PANTHER" id="PTHR24201:SF15">
    <property type="entry name" value="ANKYRIN REPEAT DOMAIN-CONTAINING PROTEIN 66"/>
    <property type="match status" value="1"/>
</dbReference>
<evidence type="ECO:0000313" key="5">
    <source>
        <dbReference type="EMBL" id="MDR6244020.1"/>
    </source>
</evidence>
<dbReference type="Proteomes" id="UP001185028">
    <property type="component" value="Unassembled WGS sequence"/>
</dbReference>